<protein>
    <recommendedName>
        <fullName evidence="2">GST C-terminal domain-containing protein</fullName>
    </recommendedName>
</protein>
<organism evidence="1">
    <name type="scientific">Haptolina ericina</name>
    <dbReference type="NCBI Taxonomy" id="156174"/>
    <lineage>
        <taxon>Eukaryota</taxon>
        <taxon>Haptista</taxon>
        <taxon>Haptophyta</taxon>
        <taxon>Prymnesiophyceae</taxon>
        <taxon>Prymnesiales</taxon>
        <taxon>Prymnesiaceae</taxon>
        <taxon>Haptolina</taxon>
    </lineage>
</organism>
<dbReference type="GO" id="GO:0004364">
    <property type="term" value="F:glutathione transferase activity"/>
    <property type="evidence" value="ECO:0007669"/>
    <property type="project" value="InterPro"/>
</dbReference>
<dbReference type="InterPro" id="IPR016639">
    <property type="entry name" value="GST_Omega/GSH"/>
</dbReference>
<sequence>MADPLGTCRITVPVLWDKKLGMIVTNDSWSIINMLSRAFRLLCRPDAPQLVPSGLEESMEAEQAALYNAVLNGVYKVGINRLKSNHEAAAAAASVLYAALEGIEEKLASRRFLLGTPHPTAIDIRLTMTMLRFDIAYRQGFGLRGGRGGVLVGEGPSSSEAGYSNIGAYVRDVYTYIGGTFTAEDWNAYLQYYRWATGLPADQPLPDVARVYAAVKAPHERARLP</sequence>
<evidence type="ECO:0000313" key="1">
    <source>
        <dbReference type="EMBL" id="CAE0113677.1"/>
    </source>
</evidence>
<proteinExistence type="predicted"/>
<dbReference type="InterPro" id="IPR036282">
    <property type="entry name" value="Glutathione-S-Trfase_C_sf"/>
</dbReference>
<dbReference type="EMBL" id="HBHX01025705">
    <property type="protein sequence ID" value="CAE0113677.1"/>
    <property type="molecule type" value="Transcribed_RNA"/>
</dbReference>
<accession>A0A7S3EXA8</accession>
<dbReference type="AlphaFoldDB" id="A0A7S3EXA8"/>
<dbReference type="PANTHER" id="PTHR32419">
    <property type="entry name" value="GLUTATHIONYL-HYDROQUINONE REDUCTASE"/>
    <property type="match status" value="1"/>
</dbReference>
<evidence type="ECO:0008006" key="2">
    <source>
        <dbReference type="Google" id="ProtNLM"/>
    </source>
</evidence>
<dbReference type="Pfam" id="PF13410">
    <property type="entry name" value="GST_C_2"/>
    <property type="match status" value="1"/>
</dbReference>
<name>A0A7S3EXA8_9EUKA</name>
<dbReference type="SUPFAM" id="SSF47616">
    <property type="entry name" value="GST C-terminal domain-like"/>
    <property type="match status" value="1"/>
</dbReference>
<dbReference type="Gene3D" id="1.20.1050.10">
    <property type="match status" value="1"/>
</dbReference>
<reference evidence="1" key="1">
    <citation type="submission" date="2021-01" db="EMBL/GenBank/DDBJ databases">
        <authorList>
            <person name="Corre E."/>
            <person name="Pelletier E."/>
            <person name="Niang G."/>
            <person name="Scheremetjew M."/>
            <person name="Finn R."/>
            <person name="Kale V."/>
            <person name="Holt S."/>
            <person name="Cochrane G."/>
            <person name="Meng A."/>
            <person name="Brown T."/>
            <person name="Cohen L."/>
        </authorList>
    </citation>
    <scope>NUCLEOTIDE SEQUENCE</scope>
    <source>
        <strain evidence="1">CCMP281</strain>
    </source>
</reference>
<gene>
    <name evidence="1" type="ORF">HERI1096_LOCUS14351</name>
</gene>
<dbReference type="Gene3D" id="3.40.30.10">
    <property type="entry name" value="Glutaredoxin"/>
    <property type="match status" value="1"/>
</dbReference>
<dbReference type="GO" id="GO:0005737">
    <property type="term" value="C:cytoplasm"/>
    <property type="evidence" value="ECO:0007669"/>
    <property type="project" value="TreeGrafter"/>
</dbReference>
<dbReference type="PANTHER" id="PTHR32419:SF6">
    <property type="entry name" value="GLUTATHIONE S-TRANSFERASE OMEGA-LIKE 1-RELATED"/>
    <property type="match status" value="1"/>
</dbReference>